<dbReference type="EMBL" id="CADCTP010000324">
    <property type="protein sequence ID" value="CAA9280784.1"/>
    <property type="molecule type" value="Genomic_DNA"/>
</dbReference>
<dbReference type="HAMAP" id="MF_01812">
    <property type="entry name" value="Eis"/>
    <property type="match status" value="1"/>
</dbReference>
<proteinExistence type="inferred from homology"/>
<comment type="similarity">
    <text evidence="1 5">Belongs to the acetyltransferase Eis family.</text>
</comment>
<feature type="binding site" evidence="5">
    <location>
        <begin position="81"/>
        <end position="83"/>
    </location>
    <ligand>
        <name>acetyl-CoA</name>
        <dbReference type="ChEBI" id="CHEBI:57288"/>
    </ligand>
</feature>
<dbReference type="InterPro" id="IPR016181">
    <property type="entry name" value="Acyl_CoA_acyltransferase"/>
</dbReference>
<gene>
    <name evidence="8" type="ORF">AVDCRST_MAG41-3564</name>
</gene>
<dbReference type="InterPro" id="IPR041380">
    <property type="entry name" value="Acetyltransf_17"/>
</dbReference>
<sequence length="412" mass="44696">MTDLELRPIDLTEFPAFHRTLAEVFGETVRDSERERMAGVFEPERSLAVFDAGEIVATAGACTRDLTVPGGPRPVAGVTAVAVQPTHRRRGLLTELMRRQLTDLRERELEPVAALWASEGGIYRRFGYGLAARQLTWQARGARIRLRPDAPVGPGRVTLVPPERARPHEMAVYDALSPATVGFLTRPGRWWDRRFADPEDQRGGATPRRHALHTEPDGTVTGYATYRTKQSWATSWSEGAQGTVQVEDVHATTPAAYAALWTFLAGIDLHPRMTRALGPLEDPLTQLLADPRALAAEVFDSLWVRLVDVGRALAARTYRVPVDVVLDVRDEFCPWNAGTWRLSGDASGATCERTSDPAGLTVSATDLGAVYLGGPTLTQVAAAGRVGGPAATVSAVGLAFSGEDAPWCPEIF</sequence>
<feature type="active site" description="Proton acceptor; via carboxylate" evidence="5">
    <location>
        <position position="412"/>
    </location>
</feature>
<dbReference type="NCBIfam" id="NF002367">
    <property type="entry name" value="PRK01346.1-4"/>
    <property type="match status" value="1"/>
</dbReference>
<dbReference type="Pfam" id="PF13527">
    <property type="entry name" value="Acetyltransf_9"/>
    <property type="match status" value="1"/>
</dbReference>
<dbReference type="CDD" id="cd04301">
    <property type="entry name" value="NAT_SF"/>
    <property type="match status" value="1"/>
</dbReference>
<keyword evidence="3 5" id="KW-0808">Transferase</keyword>
<accession>A0A6J4JJX4</accession>
<evidence type="ECO:0000256" key="6">
    <source>
        <dbReference type="SAM" id="MobiDB-lite"/>
    </source>
</evidence>
<dbReference type="Gene3D" id="3.40.630.30">
    <property type="match status" value="2"/>
</dbReference>
<dbReference type="GO" id="GO:0034069">
    <property type="term" value="F:aminoglycoside N-acetyltransferase activity"/>
    <property type="evidence" value="ECO:0007669"/>
    <property type="project" value="TreeGrafter"/>
</dbReference>
<evidence type="ECO:0000256" key="2">
    <source>
        <dbReference type="ARBA" id="ARBA00022488"/>
    </source>
</evidence>
<keyword evidence="2" id="KW-1036">Host cytoplasmic vesicle</keyword>
<dbReference type="PANTHER" id="PTHR37817:SF1">
    <property type="entry name" value="N-ACETYLTRANSFERASE EIS"/>
    <property type="match status" value="1"/>
</dbReference>
<dbReference type="Gene3D" id="3.30.1050.10">
    <property type="entry name" value="SCP2 sterol-binding domain"/>
    <property type="match status" value="1"/>
</dbReference>
<evidence type="ECO:0000256" key="1">
    <source>
        <dbReference type="ARBA" id="ARBA00009213"/>
    </source>
</evidence>
<evidence type="ECO:0000259" key="7">
    <source>
        <dbReference type="PROSITE" id="PS51186"/>
    </source>
</evidence>
<dbReference type="Pfam" id="PF13530">
    <property type="entry name" value="SCP2_2"/>
    <property type="match status" value="1"/>
</dbReference>
<dbReference type="SUPFAM" id="SSF55729">
    <property type="entry name" value="Acyl-CoA N-acyltransferases (Nat)"/>
    <property type="match status" value="1"/>
</dbReference>
<dbReference type="InterPro" id="IPR051554">
    <property type="entry name" value="Acetyltransferase_Eis"/>
</dbReference>
<feature type="domain" description="N-acetyltransferase" evidence="7">
    <location>
        <begin position="4"/>
        <end position="151"/>
    </location>
</feature>
<dbReference type="InterPro" id="IPR022902">
    <property type="entry name" value="NAcTrfase_Eis"/>
</dbReference>
<dbReference type="GO" id="GO:0030649">
    <property type="term" value="P:aminoglycoside antibiotic catabolic process"/>
    <property type="evidence" value="ECO:0007669"/>
    <property type="project" value="TreeGrafter"/>
</dbReference>
<name>A0A6J4JJX4_9ACTN</name>
<dbReference type="InterPro" id="IPR025559">
    <property type="entry name" value="Eis_dom"/>
</dbReference>
<comment type="subunit">
    <text evidence="5">Homohexamer; trimer of dimers.</text>
</comment>
<dbReference type="AlphaFoldDB" id="A0A6J4JJX4"/>
<organism evidence="8">
    <name type="scientific">uncultured Mycobacteriales bacterium</name>
    <dbReference type="NCBI Taxonomy" id="581187"/>
    <lineage>
        <taxon>Bacteria</taxon>
        <taxon>Bacillati</taxon>
        <taxon>Actinomycetota</taxon>
        <taxon>Actinomycetes</taxon>
        <taxon>Mycobacteriales</taxon>
        <taxon>environmental samples</taxon>
    </lineage>
</organism>
<dbReference type="Pfam" id="PF17668">
    <property type="entry name" value="Acetyltransf_17"/>
    <property type="match status" value="1"/>
</dbReference>
<protein>
    <submittedName>
        <fullName evidence="8">Enhanced intracellular survival protein</fullName>
    </submittedName>
</protein>
<feature type="active site" description="Proton donor" evidence="5">
    <location>
        <position position="123"/>
    </location>
</feature>
<evidence type="ECO:0000313" key="8">
    <source>
        <dbReference type="EMBL" id="CAA9280784.1"/>
    </source>
</evidence>
<dbReference type="PROSITE" id="PS51186">
    <property type="entry name" value="GNAT"/>
    <property type="match status" value="1"/>
</dbReference>
<feature type="region of interest" description="Disordered" evidence="6">
    <location>
        <begin position="194"/>
        <end position="218"/>
    </location>
</feature>
<keyword evidence="4 5" id="KW-0012">Acyltransferase</keyword>
<dbReference type="InterPro" id="IPR000182">
    <property type="entry name" value="GNAT_dom"/>
</dbReference>
<evidence type="ECO:0000256" key="5">
    <source>
        <dbReference type="HAMAP-Rule" id="MF_01812"/>
    </source>
</evidence>
<dbReference type="InterPro" id="IPR036527">
    <property type="entry name" value="SCP2_sterol-bd_dom_sf"/>
</dbReference>
<feature type="binding site" evidence="5">
    <location>
        <begin position="118"/>
        <end position="119"/>
    </location>
    <ligand>
        <name>acetyl-CoA</name>
        <dbReference type="ChEBI" id="CHEBI:57288"/>
    </ligand>
</feature>
<dbReference type="PANTHER" id="PTHR37817">
    <property type="entry name" value="N-ACETYLTRANSFERASE EIS"/>
    <property type="match status" value="1"/>
</dbReference>
<evidence type="ECO:0000256" key="3">
    <source>
        <dbReference type="ARBA" id="ARBA00022679"/>
    </source>
</evidence>
<dbReference type="SUPFAM" id="SSF55718">
    <property type="entry name" value="SCP-like"/>
    <property type="match status" value="1"/>
</dbReference>
<reference evidence="8" key="1">
    <citation type="submission" date="2020-02" db="EMBL/GenBank/DDBJ databases">
        <authorList>
            <person name="Meier V. D."/>
        </authorList>
    </citation>
    <scope>NUCLEOTIDE SEQUENCE</scope>
    <source>
        <strain evidence="8">AVDCRST_MAG41</strain>
    </source>
</reference>
<feature type="binding site" evidence="5">
    <location>
        <begin position="89"/>
        <end position="94"/>
    </location>
    <ligand>
        <name>acetyl-CoA</name>
        <dbReference type="ChEBI" id="CHEBI:57288"/>
    </ligand>
</feature>
<evidence type="ECO:0000256" key="4">
    <source>
        <dbReference type="ARBA" id="ARBA00023315"/>
    </source>
</evidence>